<evidence type="ECO:0000256" key="1">
    <source>
        <dbReference type="SAM" id="MobiDB-lite"/>
    </source>
</evidence>
<evidence type="ECO:0000313" key="3">
    <source>
        <dbReference type="Proteomes" id="UP000054773"/>
    </source>
</evidence>
<dbReference type="OrthoDB" id="5652557at2"/>
<protein>
    <submittedName>
        <fullName evidence="2">Coiled-coil-containing protein</fullName>
    </submittedName>
</protein>
<feature type="compositionally biased region" description="Basic and acidic residues" evidence="1">
    <location>
        <begin position="261"/>
        <end position="270"/>
    </location>
</feature>
<organism evidence="2 3">
    <name type="scientific">Legionella erythra</name>
    <dbReference type="NCBI Taxonomy" id="448"/>
    <lineage>
        <taxon>Bacteria</taxon>
        <taxon>Pseudomonadati</taxon>
        <taxon>Pseudomonadota</taxon>
        <taxon>Gammaproteobacteria</taxon>
        <taxon>Legionellales</taxon>
        <taxon>Legionellaceae</taxon>
        <taxon>Legionella</taxon>
    </lineage>
</organism>
<feature type="compositionally biased region" description="Acidic residues" evidence="1">
    <location>
        <begin position="714"/>
        <end position="730"/>
    </location>
</feature>
<dbReference type="RefSeq" id="WP_058525303.1">
    <property type="nucleotide sequence ID" value="NZ_CAAAHY010000004.1"/>
</dbReference>
<sequence length="761" mass="86251">MPKNTLFQFITHLKKNTSGADLKQFVLRVNSSNSRYYCIDLPVNEKLKFKLDKASLSLTAHHISVYENENKANPNLSQYHYTAYFQDESGSDYCLHVYFDDNNQLTRSPSLDMLSLNNKAIDISHAEKQFTTLAMQFAYPVIAALKKQQQDCIKELRDEYDSRMAKLNEVWFNPHLTSKDMQALIMPALALSAKLIVLVNSNTLVKEHRFLEAMHKSLQESAKQGPKPVKSELSGVQLEEDSSSTEHEEEPVVHISNNNTPEHDGKDHSSNHVQDFEAIKSLYCQVNKEKNTPQQIENMEALLSLIADFILLHKEHVDLDVLNQLQTFKLRVYETGSLLFKRVLIGEQFDLAIKMPSFYHQITPSMLALALQLQKKSLLEFVLRHADFDISHQALGIGKQTYASAVHACIALSSNKDMGDCFSLLIQYDQSLLTLDDQGKPVILPVLLDSDHPLKKSLLAARDKTLDCLPFLKSMVSVLQNYLQSHQVAGKERELIQGLIKDFTGDINFLQKMKWTPGLRSLRQYSHAAFDRLNKNELIIKIRQEPEIALLQMKLEGAAQGVLQRTNPYQLSVNLKDISKLEKGLRDYLDELDLSQLTYEELKSNVMSMLENSLAILDKKNELLTLSATNKGAYSGSKAVKKAANRQNVLLREIKELSQSNPFIQLLEEVRSQSTLGYGSFFKIQQGIKELAGDLEKMMNLLKTVERAIEMSQEDELLDSSDNPDTEDSAEQAKEELDDVAFPASEQEQDDCAGPVLNFFS</sequence>
<feature type="region of interest" description="Disordered" evidence="1">
    <location>
        <begin position="714"/>
        <end position="761"/>
    </location>
</feature>
<proteinExistence type="predicted"/>
<dbReference type="STRING" id="448.Lery_0117"/>
<accession>A0A0W0TXF6</accession>
<comment type="caution">
    <text evidence="2">The sequence shown here is derived from an EMBL/GenBank/DDBJ whole genome shotgun (WGS) entry which is preliminary data.</text>
</comment>
<evidence type="ECO:0000313" key="2">
    <source>
        <dbReference type="EMBL" id="KTD00009.1"/>
    </source>
</evidence>
<name>A0A0W0TXF6_LEGER</name>
<dbReference type="Proteomes" id="UP000054773">
    <property type="component" value="Unassembled WGS sequence"/>
</dbReference>
<reference evidence="2 3" key="1">
    <citation type="submission" date="2015-11" db="EMBL/GenBank/DDBJ databases">
        <title>Genomic analysis of 38 Legionella species identifies large and diverse effector repertoires.</title>
        <authorList>
            <person name="Burstein D."/>
            <person name="Amaro F."/>
            <person name="Zusman T."/>
            <person name="Lifshitz Z."/>
            <person name="Cohen O."/>
            <person name="Gilbert J.A."/>
            <person name="Pupko T."/>
            <person name="Shuman H.A."/>
            <person name="Segal G."/>
        </authorList>
    </citation>
    <scope>NUCLEOTIDE SEQUENCE [LARGE SCALE GENOMIC DNA]</scope>
    <source>
        <strain evidence="2 3">SE-32A-C8</strain>
    </source>
</reference>
<keyword evidence="3" id="KW-1185">Reference proteome</keyword>
<dbReference type="EMBL" id="LNYA01000001">
    <property type="protein sequence ID" value="KTD00009.1"/>
    <property type="molecule type" value="Genomic_DNA"/>
</dbReference>
<dbReference type="PATRIC" id="fig|448.7.peg.122"/>
<feature type="region of interest" description="Disordered" evidence="1">
    <location>
        <begin position="218"/>
        <end position="270"/>
    </location>
</feature>
<dbReference type="AlphaFoldDB" id="A0A0W0TXF6"/>
<gene>
    <name evidence="2" type="primary">legC4_1</name>
    <name evidence="2" type="ORF">Lery_0117</name>
</gene>